<dbReference type="Gene3D" id="2.130.10.10">
    <property type="entry name" value="YVTN repeat-like/Quinoprotein amine dehydrogenase"/>
    <property type="match status" value="1"/>
</dbReference>
<evidence type="ECO:0000256" key="1">
    <source>
        <dbReference type="ARBA" id="ARBA00004123"/>
    </source>
</evidence>
<dbReference type="GO" id="GO:0031080">
    <property type="term" value="C:nuclear pore outer ring"/>
    <property type="evidence" value="ECO:0007669"/>
    <property type="project" value="TreeGrafter"/>
</dbReference>
<evidence type="ECO:0000313" key="7">
    <source>
        <dbReference type="Proteomes" id="UP000008837"/>
    </source>
</evidence>
<dbReference type="VEuPathDB" id="FungiDB:MGL_3963"/>
<dbReference type="RefSeq" id="XP_001728969.1">
    <property type="nucleotide sequence ID" value="XM_001728917.1"/>
</dbReference>
<dbReference type="GO" id="GO:0016973">
    <property type="term" value="P:poly(A)+ mRNA export from nucleus"/>
    <property type="evidence" value="ECO:0007669"/>
    <property type="project" value="TreeGrafter"/>
</dbReference>
<dbReference type="InParanoid" id="A8QC16"/>
<dbReference type="Proteomes" id="UP000008837">
    <property type="component" value="Unassembled WGS sequence"/>
</dbReference>
<dbReference type="SUPFAM" id="SSF117289">
    <property type="entry name" value="Nucleoporin domain"/>
    <property type="match status" value="1"/>
</dbReference>
<feature type="domain" description="Nucleoporin Nup133/Nup155-like N-terminal" evidence="5">
    <location>
        <begin position="32"/>
        <end position="388"/>
    </location>
</feature>
<proteinExistence type="inferred from homology"/>
<comment type="subcellular location">
    <subcellularLocation>
        <location evidence="1">Nucleus</location>
    </subcellularLocation>
</comment>
<keyword evidence="4" id="KW-0539">Nucleus</keyword>
<organism evidence="6 7">
    <name type="scientific">Malassezia globosa (strain ATCC MYA-4612 / CBS 7966)</name>
    <name type="common">Dandruff-associated fungus</name>
    <dbReference type="NCBI Taxonomy" id="425265"/>
    <lineage>
        <taxon>Eukaryota</taxon>
        <taxon>Fungi</taxon>
        <taxon>Dikarya</taxon>
        <taxon>Basidiomycota</taxon>
        <taxon>Ustilaginomycotina</taxon>
        <taxon>Malasseziomycetes</taxon>
        <taxon>Malasseziales</taxon>
        <taxon>Malasseziaceae</taxon>
        <taxon>Malassezia</taxon>
    </lineage>
</organism>
<dbReference type="InterPro" id="IPR015943">
    <property type="entry name" value="WD40/YVTN_repeat-like_dom_sf"/>
</dbReference>
<evidence type="ECO:0000259" key="5">
    <source>
        <dbReference type="Pfam" id="PF08801"/>
    </source>
</evidence>
<dbReference type="PANTHER" id="PTHR13405">
    <property type="entry name" value="NUCLEAR PORE COMPLEX PROTEIN NUP133"/>
    <property type="match status" value="1"/>
</dbReference>
<dbReference type="KEGG" id="mgl:MGL_3963"/>
<dbReference type="GeneID" id="5853275"/>
<evidence type="ECO:0000256" key="3">
    <source>
        <dbReference type="ARBA" id="ARBA00022448"/>
    </source>
</evidence>
<evidence type="ECO:0000256" key="2">
    <source>
        <dbReference type="ARBA" id="ARBA00005569"/>
    </source>
</evidence>
<comment type="caution">
    <text evidence="6">The sequence shown here is derived from an EMBL/GenBank/DDBJ whole genome shotgun (WGS) entry which is preliminary data.</text>
</comment>
<name>A8QC16_MALGO</name>
<gene>
    <name evidence="6" type="ORF">MGL_3963</name>
</gene>
<dbReference type="AlphaFoldDB" id="A8QC16"/>
<dbReference type="InterPro" id="IPR014908">
    <property type="entry name" value="Nucleoporin_Nup133/Nup155_N"/>
</dbReference>
<dbReference type="Pfam" id="PF08801">
    <property type="entry name" value="Nucleoporin_N"/>
    <property type="match status" value="1"/>
</dbReference>
<protein>
    <recommendedName>
        <fullName evidence="5">Nucleoporin Nup133/Nup155-like N-terminal domain-containing protein</fullName>
    </recommendedName>
</protein>
<dbReference type="InterPro" id="IPR037624">
    <property type="entry name" value="Nup133-like"/>
</dbReference>
<accession>A8QC16</accession>
<dbReference type="PANTHER" id="PTHR13405:SF11">
    <property type="entry name" value="NUCLEAR PORE COMPLEX PROTEIN NUP133"/>
    <property type="match status" value="1"/>
</dbReference>
<dbReference type="STRING" id="425265.A8QC16"/>
<dbReference type="EMBL" id="AAYY01000016">
    <property type="protein sequence ID" value="EDP41755.1"/>
    <property type="molecule type" value="Genomic_DNA"/>
</dbReference>
<keyword evidence="7" id="KW-1185">Reference proteome</keyword>
<sequence length="497" mass="53749">MDSMMERDSAMASFAFRGSREPVTLLEDSFFRVRQLVPSLVPAVVDALRADPYVSPSTGGIDSDTEYAYCATTQKCHVWRATSAAPTCFVFPVPSSSSGESSPPHCVLLPRPLNASAEPAVLLCTSDGQLCFWNAVSDAFTIDSNTSLDVCVPLQTNERITTAARVDSSQALLGTSHARLFSVRVFMHRGEYQVVPTVLSESRGLLGRWFGGNSHPIGGTGTECAISSLVVGPAGTDMHCLVLAVSARHVQFWCVPMAMGSTVPGTPRLVNADMGIHRTLASRILYARGQRYSAADAMSIEILDAAFVLNEEEFVVLYVDRSVPSTTSYGLALIDVPKEPGTSLTPRQIIPLRFQGANDPRPGARPRLHVAGTQPSVAFISFGRAVIVQLLSDPCGSDEILQLRHGADHILGSCVAVSDSDARWKALTATSGIWMVDFHVPYAQQQAIEYVSSSHGLERLTAVNNQHLLARWTRRLATCKSASRARFGSMMLHTHSN</sequence>
<comment type="similarity">
    <text evidence="2">Belongs to the nucleoporin Nup133 family.</text>
</comment>
<dbReference type="GO" id="GO:0000972">
    <property type="term" value="P:transcription-dependent tethering of RNA polymerase II gene DNA at nuclear periphery"/>
    <property type="evidence" value="ECO:0007669"/>
    <property type="project" value="TreeGrafter"/>
</dbReference>
<evidence type="ECO:0000313" key="6">
    <source>
        <dbReference type="EMBL" id="EDP41755.1"/>
    </source>
</evidence>
<dbReference type="GO" id="GO:0017056">
    <property type="term" value="F:structural constituent of nuclear pore"/>
    <property type="evidence" value="ECO:0007669"/>
    <property type="project" value="InterPro"/>
</dbReference>
<evidence type="ECO:0000256" key="4">
    <source>
        <dbReference type="ARBA" id="ARBA00023242"/>
    </source>
</evidence>
<dbReference type="GO" id="GO:0006606">
    <property type="term" value="P:protein import into nucleus"/>
    <property type="evidence" value="ECO:0007669"/>
    <property type="project" value="TreeGrafter"/>
</dbReference>
<keyword evidence="3" id="KW-0813">Transport</keyword>
<reference evidence="6 7" key="1">
    <citation type="journal article" date="2007" name="Proc. Natl. Acad. Sci. U.S.A.">
        <title>Dandruff-associated Malassezia genomes reveal convergent and divergent virulence traits shared with plant and human fungal pathogens.</title>
        <authorList>
            <person name="Xu J."/>
            <person name="Saunders C.W."/>
            <person name="Hu P."/>
            <person name="Grant R.A."/>
            <person name="Boekhout T."/>
            <person name="Kuramae E.E."/>
            <person name="Kronstad J.W."/>
            <person name="Deangelis Y.M."/>
            <person name="Reeder N.L."/>
            <person name="Johnstone K.R."/>
            <person name="Leland M."/>
            <person name="Fieno A.M."/>
            <person name="Begley W.M."/>
            <person name="Sun Y."/>
            <person name="Lacey M.P."/>
            <person name="Chaudhary T."/>
            <person name="Keough T."/>
            <person name="Chu L."/>
            <person name="Sears R."/>
            <person name="Yuan B."/>
            <person name="Dawson T.L.Jr."/>
        </authorList>
    </citation>
    <scope>NUCLEOTIDE SEQUENCE [LARGE SCALE GENOMIC DNA]</scope>
    <source>
        <strain evidence="7">ATCC MYA-4612 / CBS 7966</strain>
    </source>
</reference>